<dbReference type="PANTHER" id="PTHR12894:SF27">
    <property type="entry name" value="TRANSFORMING GROWTH FACTOR-BETA RECEPTOR-ASSOCIATED PROTEIN 1"/>
    <property type="match status" value="1"/>
</dbReference>
<accession>A0AAD5K1Q8</accession>
<sequence length="270" mass="29046">MPFTPYTLQTILSSVTNSVATTTSSTSSSTTPSTTTEEQQQQQQPSPPTSLSGSPAQSSSPGSFFSRRLPGSPPTSDVSKSLPASPSRLNNLLSGQQAASLANAQFSIDAAEAWDANLYLGTSDGQVLHFMLEEHGKAQEVPYASRLENKINLGFGRKPVERILVLPQVSKAVVLCDSTLSFYSLPFFDPIPVSLIPHIKGVACFSHDVAEEGRIGEDGTIELCIVKRRVLQILKIGELVQMKKVNIPLLAYGIFMGYSASNDDNNNNLV</sequence>
<protein>
    <recommendedName>
        <fullName evidence="6">CNH domain-containing protein</fullName>
    </recommendedName>
</protein>
<dbReference type="GO" id="GO:0015031">
    <property type="term" value="P:protein transport"/>
    <property type="evidence" value="ECO:0007669"/>
    <property type="project" value="UniProtKB-KW"/>
</dbReference>
<feature type="compositionally biased region" description="Polar residues" evidence="5">
    <location>
        <begin position="74"/>
        <end position="85"/>
    </location>
</feature>
<dbReference type="AlphaFoldDB" id="A0AAD5K1Q8"/>
<feature type="domain" description="CNH" evidence="6">
    <location>
        <begin position="105"/>
        <end position="270"/>
    </location>
</feature>
<evidence type="ECO:0000256" key="1">
    <source>
        <dbReference type="ARBA" id="ARBA00004496"/>
    </source>
</evidence>
<dbReference type="Proteomes" id="UP001209540">
    <property type="component" value="Unassembled WGS sequence"/>
</dbReference>
<evidence type="ECO:0000259" key="6">
    <source>
        <dbReference type="PROSITE" id="PS50219"/>
    </source>
</evidence>
<gene>
    <name evidence="7" type="ORF">BDA99DRAFT_39381</name>
</gene>
<comment type="caution">
    <text evidence="7">The sequence shown here is derived from an EMBL/GenBank/DDBJ whole genome shotgun (WGS) entry which is preliminary data.</text>
</comment>
<comment type="subcellular location">
    <subcellularLocation>
        <location evidence="1">Cytoplasm</location>
    </subcellularLocation>
</comment>
<evidence type="ECO:0000313" key="8">
    <source>
        <dbReference type="Proteomes" id="UP001209540"/>
    </source>
</evidence>
<dbReference type="GO" id="GO:0034058">
    <property type="term" value="P:endosomal vesicle fusion"/>
    <property type="evidence" value="ECO:0007669"/>
    <property type="project" value="TreeGrafter"/>
</dbReference>
<dbReference type="GO" id="GO:0005737">
    <property type="term" value="C:cytoplasm"/>
    <property type="evidence" value="ECO:0007669"/>
    <property type="project" value="UniProtKB-SubCell"/>
</dbReference>
<keyword evidence="3" id="KW-0963">Cytoplasm</keyword>
<dbReference type="InterPro" id="IPR001180">
    <property type="entry name" value="CNH_dom"/>
</dbReference>
<evidence type="ECO:0000256" key="4">
    <source>
        <dbReference type="ARBA" id="ARBA00022927"/>
    </source>
</evidence>
<feature type="region of interest" description="Disordered" evidence="5">
    <location>
        <begin position="16"/>
        <end position="85"/>
    </location>
</feature>
<organism evidence="7 8">
    <name type="scientific">Phascolomyces articulosus</name>
    <dbReference type="NCBI Taxonomy" id="60185"/>
    <lineage>
        <taxon>Eukaryota</taxon>
        <taxon>Fungi</taxon>
        <taxon>Fungi incertae sedis</taxon>
        <taxon>Mucoromycota</taxon>
        <taxon>Mucoromycotina</taxon>
        <taxon>Mucoromycetes</taxon>
        <taxon>Mucorales</taxon>
        <taxon>Lichtheimiaceae</taxon>
        <taxon>Phascolomyces</taxon>
    </lineage>
</organism>
<evidence type="ECO:0000313" key="7">
    <source>
        <dbReference type="EMBL" id="KAI9264959.1"/>
    </source>
</evidence>
<dbReference type="PANTHER" id="PTHR12894">
    <property type="entry name" value="CNH DOMAIN CONTAINING"/>
    <property type="match status" value="1"/>
</dbReference>
<name>A0AAD5K1Q8_9FUNG</name>
<keyword evidence="4" id="KW-0653">Protein transport</keyword>
<keyword evidence="2" id="KW-0813">Transport</keyword>
<dbReference type="InterPro" id="IPR032914">
    <property type="entry name" value="Vam6/VPS39/TRAP1"/>
</dbReference>
<dbReference type="GO" id="GO:0016020">
    <property type="term" value="C:membrane"/>
    <property type="evidence" value="ECO:0007669"/>
    <property type="project" value="TreeGrafter"/>
</dbReference>
<evidence type="ECO:0000256" key="2">
    <source>
        <dbReference type="ARBA" id="ARBA00022448"/>
    </source>
</evidence>
<evidence type="ECO:0000256" key="3">
    <source>
        <dbReference type="ARBA" id="ARBA00022490"/>
    </source>
</evidence>
<proteinExistence type="predicted"/>
<dbReference type="GO" id="GO:0006914">
    <property type="term" value="P:autophagy"/>
    <property type="evidence" value="ECO:0007669"/>
    <property type="project" value="TreeGrafter"/>
</dbReference>
<dbReference type="EMBL" id="JAIXMP010000011">
    <property type="protein sequence ID" value="KAI9264959.1"/>
    <property type="molecule type" value="Genomic_DNA"/>
</dbReference>
<feature type="compositionally biased region" description="Low complexity" evidence="5">
    <location>
        <begin position="21"/>
        <end position="69"/>
    </location>
</feature>
<reference evidence="7" key="1">
    <citation type="journal article" date="2022" name="IScience">
        <title>Evolution of zygomycete secretomes and the origins of terrestrial fungal ecologies.</title>
        <authorList>
            <person name="Chang Y."/>
            <person name="Wang Y."/>
            <person name="Mondo S."/>
            <person name="Ahrendt S."/>
            <person name="Andreopoulos W."/>
            <person name="Barry K."/>
            <person name="Beard J."/>
            <person name="Benny G.L."/>
            <person name="Blankenship S."/>
            <person name="Bonito G."/>
            <person name="Cuomo C."/>
            <person name="Desiro A."/>
            <person name="Gervers K.A."/>
            <person name="Hundley H."/>
            <person name="Kuo A."/>
            <person name="LaButti K."/>
            <person name="Lang B.F."/>
            <person name="Lipzen A."/>
            <person name="O'Donnell K."/>
            <person name="Pangilinan J."/>
            <person name="Reynolds N."/>
            <person name="Sandor L."/>
            <person name="Smith M.E."/>
            <person name="Tsang A."/>
            <person name="Grigoriev I.V."/>
            <person name="Stajich J.E."/>
            <person name="Spatafora J.W."/>
        </authorList>
    </citation>
    <scope>NUCLEOTIDE SEQUENCE</scope>
    <source>
        <strain evidence="7">RSA 2281</strain>
    </source>
</reference>
<keyword evidence="8" id="KW-1185">Reference proteome</keyword>
<evidence type="ECO:0000256" key="5">
    <source>
        <dbReference type="SAM" id="MobiDB-lite"/>
    </source>
</evidence>
<reference evidence="7" key="2">
    <citation type="submission" date="2023-02" db="EMBL/GenBank/DDBJ databases">
        <authorList>
            <consortium name="DOE Joint Genome Institute"/>
            <person name="Mondo S.J."/>
            <person name="Chang Y."/>
            <person name="Wang Y."/>
            <person name="Ahrendt S."/>
            <person name="Andreopoulos W."/>
            <person name="Barry K."/>
            <person name="Beard J."/>
            <person name="Benny G.L."/>
            <person name="Blankenship S."/>
            <person name="Bonito G."/>
            <person name="Cuomo C."/>
            <person name="Desiro A."/>
            <person name="Gervers K.A."/>
            <person name="Hundley H."/>
            <person name="Kuo A."/>
            <person name="LaButti K."/>
            <person name="Lang B.F."/>
            <person name="Lipzen A."/>
            <person name="O'Donnell K."/>
            <person name="Pangilinan J."/>
            <person name="Reynolds N."/>
            <person name="Sandor L."/>
            <person name="Smith M.W."/>
            <person name="Tsang A."/>
            <person name="Grigoriev I.V."/>
            <person name="Stajich J.E."/>
            <person name="Spatafora J.W."/>
        </authorList>
    </citation>
    <scope>NUCLEOTIDE SEQUENCE</scope>
    <source>
        <strain evidence="7">RSA 2281</strain>
    </source>
</reference>
<dbReference type="PROSITE" id="PS50219">
    <property type="entry name" value="CNH"/>
    <property type="match status" value="1"/>
</dbReference>